<keyword evidence="1" id="KW-0812">Transmembrane</keyword>
<feature type="transmembrane region" description="Helical" evidence="1">
    <location>
        <begin position="72"/>
        <end position="95"/>
    </location>
</feature>
<sequence length="337" mass="39140">MLIQFYIGTIVLCFILLIIYFIWYTNMILTLHKNLESAQKGQIECLNDPIEIETVRYKMKSLYKDESIKNTLIGFAIPLIILSCFIIIIGLYIQYGKGYNQISILPGLILLLFAISIIATFKQENFTENTVLNEYDIKYTAIKDKLQSIVNDNYQSVSNLPEEILNTLIQRFIDYNSLHQVVKTPIYSKYEALDILKNQLSIPYDNSISVTELMKYLKFNTDTSRTVKGVDADGNVADIPVYLTDIDYLVRYSDTPDLLFKNDLAGTNTYNPYETLKSSLKVHINVIIVWTILLSYLLFHLIYRNYGSESRFVQLFILLMILFIIIILIRVYISDFY</sequence>
<evidence type="ECO:0000313" key="2">
    <source>
        <dbReference type="EMBL" id="QHT06989.1"/>
    </source>
</evidence>
<organism evidence="2">
    <name type="scientific">viral metagenome</name>
    <dbReference type="NCBI Taxonomy" id="1070528"/>
    <lineage>
        <taxon>unclassified sequences</taxon>
        <taxon>metagenomes</taxon>
        <taxon>organismal metagenomes</taxon>
    </lineage>
</organism>
<feature type="transmembrane region" description="Helical" evidence="1">
    <location>
        <begin position="282"/>
        <end position="303"/>
    </location>
</feature>
<dbReference type="AlphaFoldDB" id="A0A6C0CTH9"/>
<name>A0A6C0CTH9_9ZZZZ</name>
<feature type="transmembrane region" description="Helical" evidence="1">
    <location>
        <begin position="315"/>
        <end position="333"/>
    </location>
</feature>
<feature type="transmembrane region" description="Helical" evidence="1">
    <location>
        <begin position="6"/>
        <end position="24"/>
    </location>
</feature>
<feature type="transmembrane region" description="Helical" evidence="1">
    <location>
        <begin position="101"/>
        <end position="121"/>
    </location>
</feature>
<evidence type="ECO:0000256" key="1">
    <source>
        <dbReference type="SAM" id="Phobius"/>
    </source>
</evidence>
<proteinExistence type="predicted"/>
<keyword evidence="1" id="KW-1133">Transmembrane helix</keyword>
<reference evidence="2" key="1">
    <citation type="journal article" date="2020" name="Nature">
        <title>Giant virus diversity and host interactions through global metagenomics.</title>
        <authorList>
            <person name="Schulz F."/>
            <person name="Roux S."/>
            <person name="Paez-Espino D."/>
            <person name="Jungbluth S."/>
            <person name="Walsh D.A."/>
            <person name="Denef V.J."/>
            <person name="McMahon K.D."/>
            <person name="Konstantinidis K.T."/>
            <person name="Eloe-Fadrosh E.A."/>
            <person name="Kyrpides N.C."/>
            <person name="Woyke T."/>
        </authorList>
    </citation>
    <scope>NUCLEOTIDE SEQUENCE</scope>
    <source>
        <strain evidence="2">GVMAG-M-3300021962-46</strain>
    </source>
</reference>
<protein>
    <submittedName>
        <fullName evidence="2">Uncharacterized protein</fullName>
    </submittedName>
</protein>
<accession>A0A6C0CTH9</accession>
<dbReference type="EMBL" id="MN739479">
    <property type="protein sequence ID" value="QHT06989.1"/>
    <property type="molecule type" value="Genomic_DNA"/>
</dbReference>
<keyword evidence="1" id="KW-0472">Membrane</keyword>